<dbReference type="PROSITE" id="PS50293">
    <property type="entry name" value="TPR_REGION"/>
    <property type="match status" value="1"/>
</dbReference>
<accession>A0AAU9XP99</accession>
<dbReference type="PANTHER" id="PTHR45641">
    <property type="entry name" value="TETRATRICOPEPTIDE REPEAT PROTEIN (AFU_ORTHOLOGUE AFUA_6G03870)"/>
    <property type="match status" value="1"/>
</dbReference>
<dbReference type="InterPro" id="IPR011990">
    <property type="entry name" value="TPR-like_helical_dom_sf"/>
</dbReference>
<protein>
    <recommendedName>
        <fullName evidence="4">NACHT domain-containing protein</fullName>
    </recommendedName>
</protein>
<feature type="coiled-coil region" evidence="3">
    <location>
        <begin position="1001"/>
        <end position="1525"/>
    </location>
</feature>
<keyword evidence="1" id="KW-0677">Repeat</keyword>
<dbReference type="SUPFAM" id="SSF48452">
    <property type="entry name" value="TPR-like"/>
    <property type="match status" value="5"/>
</dbReference>
<reference evidence="5 6" key="1">
    <citation type="submission" date="2022-05" db="EMBL/GenBank/DDBJ databases">
        <authorList>
            <consortium name="Genoscope - CEA"/>
            <person name="William W."/>
        </authorList>
    </citation>
    <scope>NUCLEOTIDE SEQUENCE [LARGE SCALE GENOMIC DNA]</scope>
</reference>
<organism evidence="5 6">
    <name type="scientific">Pocillopora meandrina</name>
    <dbReference type="NCBI Taxonomy" id="46732"/>
    <lineage>
        <taxon>Eukaryota</taxon>
        <taxon>Metazoa</taxon>
        <taxon>Cnidaria</taxon>
        <taxon>Anthozoa</taxon>
        <taxon>Hexacorallia</taxon>
        <taxon>Scleractinia</taxon>
        <taxon>Astrocoeniina</taxon>
        <taxon>Pocilloporidae</taxon>
        <taxon>Pocillopora</taxon>
    </lineage>
</organism>
<sequence>MTLQPFTNEQLNYFKFASIVINEFPKILRQAFKTRWDNTFGHLPGFQPWDDSVAVRKLFLATEGGSTKVPTNLPYDAWDCTALFQATIFAKSFSMPDGRGHQRTLSYLFVRPHGLPPGGFHASVISSTGNDAESFTLAIDQLRLLRNAFCHAPSSEIPKATFHMYIQLTKDAFNALGVSSSCVNTIGSLTEVDFPIEKVRKLEDEIRKEGQAENAFLKDQVKNELMDMRSDNAEASQERRDEAQRILRKQLELATSSVPQQEMSQRLSELNQKIDDITIKTTKQEFKPTLPKSNLPSMVPHFTGREEECNDVIAHVTNEATRLVSIWGSPGFGKTSTAIAIGHRLQAQGLPVYFISLRGLRLKSDLTSRFLGLFTHSATASQRLTADDELCSILAQIANPFVFILDNADDLFESGLPNVKEEVVDFIGEILNCSHKVTFLLTTRESCQFLNLRFKGHNALRIRELDEQSSSNLVQELLPEASKSDCIKVRQICGSVPLAMKLLCSSISGDATGTSSGSVDMFLSTTYNILEMLDNPDYPSSQRLKYLFDASFQRLSVKEREALISLCILPNHFDLPVASAVLGMKTIQAARMLQILQRKSLIDSSSKAEKYSIHKLLLSFIQEKGENEMKEMVLNAKVRFFELYISLFETLTEKFLTGRSMSAFLEFFQNEESFVQSLIDGCLEERTVSKVCEVLIKAEMYLCFLYRRDYAMIDIIYETAIKASNDHHWLNSVNKRLLLSKTYGSLLMDETEETKRLLSANKQVQLPPVIRDTQLRGEILTYQGLYNLFNGRYKKGVRYFKEALSSLETTPKHRILKLIILQVLALYQSSKKNPLKSLDLYKKAVDECKAVGDTGLVVIPEIDETRREEDRIHLNKTRLTHNQPLQTEVVFLVSQAVKNISTDETKQFFCNLLLQILTESDSAIPTGATGRFHFHLSGVVLLIKLKGKMDRAIHKKDILNFHPEKIQTKPEKNIILGEEHSQTADSYHSLGVTQHSLGDFVSALESNKRALNIRLKVLGEEHSQTADSYHSLGATQHSLGDFVSALESNKRALNIRLKVLGEEHSQTADSYHSLGATQHSLGDFVSALESNKRALNIRLKVLGEEHSQTAHSYHSLGVTQHSLGDFVSALESKKRALNIRLKVLGEEHSETADSYHSLGVTQHSLGDFVSALESNKRALNIRLKVLGEEHSQTAHSYHSLGVTQHSLGDFVSALESDKRALNIRLKVLGEEHSQTAHSYHSLGVTQHSLGDFVSALESDKRALNIRLKVLGEEHSQTADSYHSLGATQHSLGDFVSALESDKRALNIRLKVLGEEHSETADSYHSLGVTQHSLGDFVSALESDKRALNIRLKVLGEEHSQTAQSYHSLGATQHSLGDFVSALESNKRALNIRLKVLGEEHSETADSYHSLGVTQHSLGDFVSALESNKRALNSRLKVLGEEHSQTAHSYHSLGVTQHSLGDFVSALESNKRALNIRLKVLGEEHSETADSYHSLGVTQHSLGDFVSALESNKRALNSRLKRALNIRLKVLGEEHSETADSYHSLGATQHSLGDFVSALESNKRALNSRLKVLGEEHSETADSYHSLGVTQHSLGDFVSALESDKRALNIRLKVLGEEHSKTADSYHSLGATQHSLGDFVSALESNKRALDI</sequence>
<feature type="coiled-coil region" evidence="3">
    <location>
        <begin position="1555"/>
        <end position="1617"/>
    </location>
</feature>
<dbReference type="Gene3D" id="3.40.50.300">
    <property type="entry name" value="P-loop containing nucleotide triphosphate hydrolases"/>
    <property type="match status" value="1"/>
</dbReference>
<dbReference type="Pfam" id="PF13424">
    <property type="entry name" value="TPR_12"/>
    <property type="match status" value="7"/>
</dbReference>
<evidence type="ECO:0000313" key="6">
    <source>
        <dbReference type="Proteomes" id="UP001159428"/>
    </source>
</evidence>
<keyword evidence="2" id="KW-0802">TPR repeat</keyword>
<dbReference type="InterPro" id="IPR036388">
    <property type="entry name" value="WH-like_DNA-bd_sf"/>
</dbReference>
<dbReference type="InterPro" id="IPR007111">
    <property type="entry name" value="NACHT_NTPase"/>
</dbReference>
<feature type="domain" description="NACHT" evidence="4">
    <location>
        <begin position="322"/>
        <end position="479"/>
    </location>
</feature>
<dbReference type="PANTHER" id="PTHR45641:SF1">
    <property type="entry name" value="AAA+ ATPASE DOMAIN-CONTAINING PROTEIN"/>
    <property type="match status" value="1"/>
</dbReference>
<comment type="caution">
    <text evidence="5">The sequence shown here is derived from an EMBL/GenBank/DDBJ whole genome shotgun (WGS) entry which is preliminary data.</text>
</comment>
<dbReference type="Pfam" id="PF13374">
    <property type="entry name" value="TPR_10"/>
    <property type="match status" value="2"/>
</dbReference>
<dbReference type="EMBL" id="CALNXJ010000049">
    <property type="protein sequence ID" value="CAH3151742.1"/>
    <property type="molecule type" value="Genomic_DNA"/>
</dbReference>
<dbReference type="Gene3D" id="1.25.40.10">
    <property type="entry name" value="Tetratricopeptide repeat domain"/>
    <property type="match status" value="6"/>
</dbReference>
<dbReference type="Gene3D" id="1.10.10.10">
    <property type="entry name" value="Winged helix-like DNA-binding domain superfamily/Winged helix DNA-binding domain"/>
    <property type="match status" value="1"/>
</dbReference>
<feature type="non-terminal residue" evidence="5">
    <location>
        <position position="1651"/>
    </location>
</feature>
<dbReference type="SMART" id="SM00028">
    <property type="entry name" value="TPR"/>
    <property type="match status" value="17"/>
</dbReference>
<proteinExistence type="predicted"/>
<keyword evidence="3" id="KW-0175">Coiled coil</keyword>
<evidence type="ECO:0000256" key="1">
    <source>
        <dbReference type="ARBA" id="ARBA00022737"/>
    </source>
</evidence>
<evidence type="ECO:0000256" key="2">
    <source>
        <dbReference type="ARBA" id="ARBA00022803"/>
    </source>
</evidence>
<evidence type="ECO:0000313" key="5">
    <source>
        <dbReference type="EMBL" id="CAH3151742.1"/>
    </source>
</evidence>
<keyword evidence="6" id="KW-1185">Reference proteome</keyword>
<evidence type="ECO:0000256" key="3">
    <source>
        <dbReference type="SAM" id="Coils"/>
    </source>
</evidence>
<dbReference type="CDD" id="cd00009">
    <property type="entry name" value="AAA"/>
    <property type="match status" value="1"/>
</dbReference>
<dbReference type="InterPro" id="IPR019734">
    <property type="entry name" value="TPR_rpt"/>
</dbReference>
<feature type="coiled-coil region" evidence="3">
    <location>
        <begin position="218"/>
        <end position="280"/>
    </location>
</feature>
<dbReference type="Pfam" id="PF05729">
    <property type="entry name" value="NACHT"/>
    <property type="match status" value="1"/>
</dbReference>
<evidence type="ECO:0000259" key="4">
    <source>
        <dbReference type="Pfam" id="PF05729"/>
    </source>
</evidence>
<dbReference type="InterPro" id="IPR027417">
    <property type="entry name" value="P-loop_NTPase"/>
</dbReference>
<gene>
    <name evidence="5" type="ORF">PMEA_00025393</name>
</gene>
<dbReference type="Proteomes" id="UP001159428">
    <property type="component" value="Unassembled WGS sequence"/>
</dbReference>
<dbReference type="SUPFAM" id="SSF52540">
    <property type="entry name" value="P-loop containing nucleoside triphosphate hydrolases"/>
    <property type="match status" value="1"/>
</dbReference>
<name>A0AAU9XP99_9CNID</name>